<gene>
    <name evidence="2" type="ORF">Fuma_06013</name>
</gene>
<dbReference type="STRING" id="1891926.Fuma_06013"/>
<feature type="domain" description="RNA polymerase sigma-70 region 4" evidence="1">
    <location>
        <begin position="114"/>
        <end position="160"/>
    </location>
</feature>
<dbReference type="NCBIfam" id="TIGR02937">
    <property type="entry name" value="sigma70-ECF"/>
    <property type="match status" value="1"/>
</dbReference>
<accession>A0A1P8WQL0</accession>
<dbReference type="Gene3D" id="1.10.10.10">
    <property type="entry name" value="Winged helix-like DNA-binding domain superfamily/Winged helix DNA-binding domain"/>
    <property type="match status" value="1"/>
</dbReference>
<protein>
    <submittedName>
        <fullName evidence="2">RNA polymerase sigma factor</fullName>
    </submittedName>
</protein>
<proteinExistence type="predicted"/>
<dbReference type="GO" id="GO:0003700">
    <property type="term" value="F:DNA-binding transcription factor activity"/>
    <property type="evidence" value="ECO:0007669"/>
    <property type="project" value="InterPro"/>
</dbReference>
<dbReference type="InterPro" id="IPR014284">
    <property type="entry name" value="RNA_pol_sigma-70_dom"/>
</dbReference>
<sequence>MMTLNSEDSVMRNLARYQYFRNRHLTTSHDAEDLFQEAWIQFNHSDDDLEGSTEDQFSQTQRLRKAVRRATDRAFGKLRKRCARGAPAETTMEFEPADCDPDPDLVIDLRNQIESLPLEERLVIELMRRGYNGTEIAELLEVSTQAVTRRKQKAIEKLRQKLDAVI</sequence>
<dbReference type="SUPFAM" id="SSF88659">
    <property type="entry name" value="Sigma3 and sigma4 domains of RNA polymerase sigma factors"/>
    <property type="match status" value="1"/>
</dbReference>
<dbReference type="InterPro" id="IPR036388">
    <property type="entry name" value="WH-like_DNA-bd_sf"/>
</dbReference>
<reference evidence="2 3" key="1">
    <citation type="journal article" date="2016" name="Front. Microbiol.">
        <title>Fuerstia marisgermanicae gen. nov., sp. nov., an Unusual Member of the Phylum Planctomycetes from the German Wadden Sea.</title>
        <authorList>
            <person name="Kohn T."/>
            <person name="Heuer A."/>
            <person name="Jogler M."/>
            <person name="Vollmers J."/>
            <person name="Boedeker C."/>
            <person name="Bunk B."/>
            <person name="Rast P."/>
            <person name="Borchert D."/>
            <person name="Glockner I."/>
            <person name="Freese H.M."/>
            <person name="Klenk H.P."/>
            <person name="Overmann J."/>
            <person name="Kaster A.K."/>
            <person name="Rohde M."/>
            <person name="Wiegand S."/>
            <person name="Jogler C."/>
        </authorList>
    </citation>
    <scope>NUCLEOTIDE SEQUENCE [LARGE SCALE GENOMIC DNA]</scope>
    <source>
        <strain evidence="2 3">NH11</strain>
    </source>
</reference>
<dbReference type="InterPro" id="IPR007630">
    <property type="entry name" value="RNA_pol_sigma70_r4"/>
</dbReference>
<keyword evidence="3" id="KW-1185">Reference proteome</keyword>
<dbReference type="Proteomes" id="UP000187735">
    <property type="component" value="Chromosome"/>
</dbReference>
<organism evidence="2 3">
    <name type="scientific">Fuerstiella marisgermanici</name>
    <dbReference type="NCBI Taxonomy" id="1891926"/>
    <lineage>
        <taxon>Bacteria</taxon>
        <taxon>Pseudomonadati</taxon>
        <taxon>Planctomycetota</taxon>
        <taxon>Planctomycetia</taxon>
        <taxon>Planctomycetales</taxon>
        <taxon>Planctomycetaceae</taxon>
        <taxon>Fuerstiella</taxon>
    </lineage>
</organism>
<dbReference type="KEGG" id="fmr:Fuma_06013"/>
<dbReference type="OrthoDB" id="9794372at2"/>
<name>A0A1P8WQL0_9PLAN</name>
<evidence type="ECO:0000313" key="2">
    <source>
        <dbReference type="EMBL" id="APZ96345.1"/>
    </source>
</evidence>
<dbReference type="Pfam" id="PF04545">
    <property type="entry name" value="Sigma70_r4"/>
    <property type="match status" value="1"/>
</dbReference>
<dbReference type="RefSeq" id="WP_077027383.1">
    <property type="nucleotide sequence ID" value="NZ_CP017641.1"/>
</dbReference>
<dbReference type="AlphaFoldDB" id="A0A1P8WQL0"/>
<evidence type="ECO:0000259" key="1">
    <source>
        <dbReference type="Pfam" id="PF04545"/>
    </source>
</evidence>
<dbReference type="InterPro" id="IPR013324">
    <property type="entry name" value="RNA_pol_sigma_r3/r4-like"/>
</dbReference>
<evidence type="ECO:0000313" key="3">
    <source>
        <dbReference type="Proteomes" id="UP000187735"/>
    </source>
</evidence>
<dbReference type="GO" id="GO:0006352">
    <property type="term" value="P:DNA-templated transcription initiation"/>
    <property type="evidence" value="ECO:0007669"/>
    <property type="project" value="InterPro"/>
</dbReference>
<dbReference type="EMBL" id="CP017641">
    <property type="protein sequence ID" value="APZ96345.1"/>
    <property type="molecule type" value="Genomic_DNA"/>
</dbReference>